<feature type="non-terminal residue" evidence="2">
    <location>
        <position position="87"/>
    </location>
</feature>
<evidence type="ECO:0000313" key="3">
    <source>
        <dbReference type="Proteomes" id="UP000789396"/>
    </source>
</evidence>
<dbReference type="PANTHER" id="PTHR11766:SF0">
    <property type="entry name" value="TYROSINE--TRNA LIGASE, MITOCHONDRIAL"/>
    <property type="match status" value="1"/>
</dbReference>
<name>A0A9N9JN96_9GLOM</name>
<dbReference type="GO" id="GO:0005739">
    <property type="term" value="C:mitochondrion"/>
    <property type="evidence" value="ECO:0007669"/>
    <property type="project" value="TreeGrafter"/>
</dbReference>
<dbReference type="GO" id="GO:0004831">
    <property type="term" value="F:tyrosine-tRNA ligase activity"/>
    <property type="evidence" value="ECO:0007669"/>
    <property type="project" value="UniProtKB-EC"/>
</dbReference>
<feature type="non-terminal residue" evidence="2">
    <location>
        <position position="1"/>
    </location>
</feature>
<gene>
    <name evidence="2" type="ORF">RFULGI_LOCUS16628</name>
</gene>
<proteinExistence type="predicted"/>
<dbReference type="EMBL" id="CAJVPZ010060110">
    <property type="protein sequence ID" value="CAG8789846.1"/>
    <property type="molecule type" value="Genomic_DNA"/>
</dbReference>
<keyword evidence="3" id="KW-1185">Reference proteome</keyword>
<protein>
    <submittedName>
        <fullName evidence="2">17671_t:CDS:1</fullName>
    </submittedName>
</protein>
<comment type="catalytic activity">
    <reaction evidence="1">
        <text>tRNA(Tyr) + L-tyrosine + ATP = L-tyrosyl-tRNA(Tyr) + AMP + diphosphate + H(+)</text>
        <dbReference type="Rhea" id="RHEA:10220"/>
        <dbReference type="Rhea" id="RHEA-COMP:9706"/>
        <dbReference type="Rhea" id="RHEA-COMP:9707"/>
        <dbReference type="ChEBI" id="CHEBI:15378"/>
        <dbReference type="ChEBI" id="CHEBI:30616"/>
        <dbReference type="ChEBI" id="CHEBI:33019"/>
        <dbReference type="ChEBI" id="CHEBI:58315"/>
        <dbReference type="ChEBI" id="CHEBI:78442"/>
        <dbReference type="ChEBI" id="CHEBI:78536"/>
        <dbReference type="ChEBI" id="CHEBI:456215"/>
        <dbReference type="EC" id="6.1.1.1"/>
    </reaction>
</comment>
<dbReference type="OrthoDB" id="337870at2759"/>
<dbReference type="PANTHER" id="PTHR11766">
    <property type="entry name" value="TYROSYL-TRNA SYNTHETASE"/>
    <property type="match status" value="1"/>
</dbReference>
<dbReference type="InterPro" id="IPR014729">
    <property type="entry name" value="Rossmann-like_a/b/a_fold"/>
</dbReference>
<dbReference type="SUPFAM" id="SSF52374">
    <property type="entry name" value="Nucleotidylyl transferase"/>
    <property type="match status" value="1"/>
</dbReference>
<dbReference type="InterPro" id="IPR024088">
    <property type="entry name" value="Tyr-tRNA-ligase_bac-type"/>
</dbReference>
<evidence type="ECO:0000313" key="2">
    <source>
        <dbReference type="EMBL" id="CAG8789846.1"/>
    </source>
</evidence>
<dbReference type="Gene3D" id="3.40.50.620">
    <property type="entry name" value="HUPs"/>
    <property type="match status" value="1"/>
</dbReference>
<evidence type="ECO:0000256" key="1">
    <source>
        <dbReference type="ARBA" id="ARBA00048248"/>
    </source>
</evidence>
<dbReference type="Proteomes" id="UP000789396">
    <property type="component" value="Unassembled WGS sequence"/>
</dbReference>
<reference evidence="2" key="1">
    <citation type="submission" date="2021-06" db="EMBL/GenBank/DDBJ databases">
        <authorList>
            <person name="Kallberg Y."/>
            <person name="Tangrot J."/>
            <person name="Rosling A."/>
        </authorList>
    </citation>
    <scope>NUCLEOTIDE SEQUENCE</scope>
    <source>
        <strain evidence="2">IN212</strain>
    </source>
</reference>
<accession>A0A9N9JN96</accession>
<dbReference type="AlphaFoldDB" id="A0A9N9JN96"/>
<dbReference type="GO" id="GO:0005829">
    <property type="term" value="C:cytosol"/>
    <property type="evidence" value="ECO:0007669"/>
    <property type="project" value="TreeGrafter"/>
</dbReference>
<organism evidence="2 3">
    <name type="scientific">Racocetra fulgida</name>
    <dbReference type="NCBI Taxonomy" id="60492"/>
    <lineage>
        <taxon>Eukaryota</taxon>
        <taxon>Fungi</taxon>
        <taxon>Fungi incertae sedis</taxon>
        <taxon>Mucoromycota</taxon>
        <taxon>Glomeromycotina</taxon>
        <taxon>Glomeromycetes</taxon>
        <taxon>Diversisporales</taxon>
        <taxon>Gigasporaceae</taxon>
        <taxon>Racocetra</taxon>
    </lineage>
</organism>
<dbReference type="GO" id="GO:0043039">
    <property type="term" value="P:tRNA aminoacylation"/>
    <property type="evidence" value="ECO:0007669"/>
    <property type="project" value="TreeGrafter"/>
</dbReference>
<comment type="caution">
    <text evidence="2">The sequence shown here is derived from an EMBL/GenBank/DDBJ whole genome shotgun (WGS) entry which is preliminary data.</text>
</comment>
<sequence>DPSGRNTERQPMSLTMIEHNITALNQQLRRIFNNGLMYASRRGFILDSEVDNFSVMNNLEWFGKISALEMLSDIGRYFRVGTMLMKE</sequence>